<evidence type="ECO:0000256" key="1">
    <source>
        <dbReference type="SAM" id="MobiDB-lite"/>
    </source>
</evidence>
<evidence type="ECO:0000313" key="2">
    <source>
        <dbReference type="EMBL" id="KRZ38314.1"/>
    </source>
</evidence>
<dbReference type="AlphaFoldDB" id="A0A0V1JTM2"/>
<protein>
    <submittedName>
        <fullName evidence="2">Uncharacterized protein</fullName>
    </submittedName>
</protein>
<evidence type="ECO:0000313" key="3">
    <source>
        <dbReference type="Proteomes" id="UP000054826"/>
    </source>
</evidence>
<feature type="compositionally biased region" description="Polar residues" evidence="1">
    <location>
        <begin position="44"/>
        <end position="59"/>
    </location>
</feature>
<dbReference type="EMBL" id="JYDV01000047">
    <property type="protein sequence ID" value="KRZ38314.1"/>
    <property type="molecule type" value="Genomic_DNA"/>
</dbReference>
<name>A0A0V1JTM2_TRIPS</name>
<feature type="compositionally biased region" description="Basic and acidic residues" evidence="1">
    <location>
        <begin position="61"/>
        <end position="78"/>
    </location>
</feature>
<accession>A0A0V1JTM2</accession>
<gene>
    <name evidence="2" type="ORF">T4C_13754</name>
</gene>
<organism evidence="2 3">
    <name type="scientific">Trichinella pseudospiralis</name>
    <name type="common">Parasitic roundworm</name>
    <dbReference type="NCBI Taxonomy" id="6337"/>
    <lineage>
        <taxon>Eukaryota</taxon>
        <taxon>Metazoa</taxon>
        <taxon>Ecdysozoa</taxon>
        <taxon>Nematoda</taxon>
        <taxon>Enoplea</taxon>
        <taxon>Dorylaimia</taxon>
        <taxon>Trichinellida</taxon>
        <taxon>Trichinellidae</taxon>
        <taxon>Trichinella</taxon>
    </lineage>
</organism>
<reference evidence="2 3" key="1">
    <citation type="submission" date="2015-01" db="EMBL/GenBank/DDBJ databases">
        <title>Evolution of Trichinella species and genotypes.</title>
        <authorList>
            <person name="Korhonen P.K."/>
            <person name="Edoardo P."/>
            <person name="Giuseppe L.R."/>
            <person name="Gasser R.B."/>
        </authorList>
    </citation>
    <scope>NUCLEOTIDE SEQUENCE [LARGE SCALE GENOMIC DNA]</scope>
    <source>
        <strain evidence="2">ISS176</strain>
    </source>
</reference>
<comment type="caution">
    <text evidence="2">The sequence shown here is derived from an EMBL/GenBank/DDBJ whole genome shotgun (WGS) entry which is preliminary data.</text>
</comment>
<sequence>MLKDTAFFPVPHVDTGDSLLEAGTTDNFVVLECHEINLINQTLENKSLQNEKINDSSIENGEEKKNTDDTVHKSIDGTKRIKRKQEACMTSCIVTMNKRKSENARTRVKEADRGRHEAELWNEDIRYMWFPKGPNLVSLG</sequence>
<proteinExistence type="predicted"/>
<feature type="region of interest" description="Disordered" evidence="1">
    <location>
        <begin position="44"/>
        <end position="78"/>
    </location>
</feature>
<dbReference type="Proteomes" id="UP000054826">
    <property type="component" value="Unassembled WGS sequence"/>
</dbReference>